<evidence type="ECO:0000256" key="12">
    <source>
        <dbReference type="ARBA" id="ARBA00039754"/>
    </source>
</evidence>
<evidence type="ECO:0000259" key="16">
    <source>
        <dbReference type="Pfam" id="PF00275"/>
    </source>
</evidence>
<dbReference type="InterPro" id="IPR013792">
    <property type="entry name" value="RNA3'P_cycl/enolpyr_Trfase_a/b"/>
</dbReference>
<protein>
    <recommendedName>
        <fullName evidence="12">UDP-N-acetylglucosamine 1-carboxyvinyltransferase</fullName>
        <ecNumber evidence="11">2.5.1.7</ecNumber>
    </recommendedName>
    <alternativeName>
        <fullName evidence="13">Enoylpyruvate transferase</fullName>
    </alternativeName>
    <alternativeName>
        <fullName evidence="14">UDP-N-acetylglucosamine enolpyruvyl transferase</fullName>
    </alternativeName>
</protein>
<feature type="domain" description="Enolpyruvate transferase" evidence="16">
    <location>
        <begin position="7"/>
        <end position="274"/>
    </location>
</feature>
<evidence type="ECO:0000256" key="8">
    <source>
        <dbReference type="ARBA" id="ARBA00023306"/>
    </source>
</evidence>
<evidence type="ECO:0000256" key="5">
    <source>
        <dbReference type="ARBA" id="ARBA00022679"/>
    </source>
</evidence>
<dbReference type="InterPro" id="IPR050068">
    <property type="entry name" value="MurA_subfamily"/>
</dbReference>
<dbReference type="InterPro" id="IPR001986">
    <property type="entry name" value="Enolpyruvate_Tfrase_dom"/>
</dbReference>
<dbReference type="GO" id="GO:0009252">
    <property type="term" value="P:peptidoglycan biosynthetic process"/>
    <property type="evidence" value="ECO:0007669"/>
    <property type="project" value="UniProtKB-KW"/>
</dbReference>
<evidence type="ECO:0000256" key="13">
    <source>
        <dbReference type="ARBA" id="ARBA00042443"/>
    </source>
</evidence>
<evidence type="ECO:0000256" key="3">
    <source>
        <dbReference type="ARBA" id="ARBA00022490"/>
    </source>
</evidence>
<dbReference type="SUPFAM" id="SSF55205">
    <property type="entry name" value="EPT/RTPC-like"/>
    <property type="match status" value="1"/>
</dbReference>
<dbReference type="GO" id="GO:0019277">
    <property type="term" value="P:UDP-N-acetylgalactosamine biosynthetic process"/>
    <property type="evidence" value="ECO:0007669"/>
    <property type="project" value="InterPro"/>
</dbReference>
<evidence type="ECO:0000313" key="17">
    <source>
        <dbReference type="EMBL" id="HBK53477.1"/>
    </source>
</evidence>
<comment type="catalytic activity">
    <reaction evidence="15">
        <text>phosphoenolpyruvate + UDP-N-acetyl-alpha-D-glucosamine = UDP-N-acetyl-3-O-(1-carboxyvinyl)-alpha-D-glucosamine + phosphate</text>
        <dbReference type="Rhea" id="RHEA:18681"/>
        <dbReference type="ChEBI" id="CHEBI:43474"/>
        <dbReference type="ChEBI" id="CHEBI:57705"/>
        <dbReference type="ChEBI" id="CHEBI:58702"/>
        <dbReference type="ChEBI" id="CHEBI:68483"/>
        <dbReference type="EC" id="2.5.1.7"/>
    </reaction>
</comment>
<dbReference type="STRING" id="378794.GCA_001570625_01360"/>
<keyword evidence="5 17" id="KW-0808">Transferase</keyword>
<keyword evidence="9" id="KW-0961">Cell wall biogenesis/degradation</keyword>
<evidence type="ECO:0000256" key="7">
    <source>
        <dbReference type="ARBA" id="ARBA00022984"/>
    </source>
</evidence>
<organism evidence="17 18">
    <name type="scientific">Syntrophomonas wolfei</name>
    <dbReference type="NCBI Taxonomy" id="863"/>
    <lineage>
        <taxon>Bacteria</taxon>
        <taxon>Bacillati</taxon>
        <taxon>Bacillota</taxon>
        <taxon>Clostridia</taxon>
        <taxon>Eubacteriales</taxon>
        <taxon>Syntrophomonadaceae</taxon>
        <taxon>Syntrophomonas</taxon>
    </lineage>
</organism>
<feature type="non-terminal residue" evidence="17">
    <location>
        <position position="279"/>
    </location>
</feature>
<evidence type="ECO:0000313" key="18">
    <source>
        <dbReference type="Proteomes" id="UP000263273"/>
    </source>
</evidence>
<dbReference type="GO" id="GO:0008760">
    <property type="term" value="F:UDP-N-acetylglucosamine 1-carboxyvinyltransferase activity"/>
    <property type="evidence" value="ECO:0007669"/>
    <property type="project" value="UniProtKB-EC"/>
</dbReference>
<evidence type="ECO:0000256" key="6">
    <source>
        <dbReference type="ARBA" id="ARBA00022960"/>
    </source>
</evidence>
<comment type="subcellular location">
    <subcellularLocation>
        <location evidence="1">Cytoplasm</location>
    </subcellularLocation>
</comment>
<dbReference type="EMBL" id="DNZF01000135">
    <property type="protein sequence ID" value="HBK53477.1"/>
    <property type="molecule type" value="Genomic_DNA"/>
</dbReference>
<evidence type="ECO:0000256" key="10">
    <source>
        <dbReference type="ARBA" id="ARBA00038367"/>
    </source>
</evidence>
<keyword evidence="3" id="KW-0963">Cytoplasm</keyword>
<evidence type="ECO:0000256" key="15">
    <source>
        <dbReference type="ARBA" id="ARBA00047527"/>
    </source>
</evidence>
<evidence type="ECO:0000256" key="11">
    <source>
        <dbReference type="ARBA" id="ARBA00039108"/>
    </source>
</evidence>
<dbReference type="InterPro" id="IPR005750">
    <property type="entry name" value="UDP_GlcNAc_COvinyl_MurA"/>
</dbReference>
<dbReference type="PANTHER" id="PTHR43783">
    <property type="entry name" value="UDP-N-ACETYLGLUCOSAMINE 1-CARBOXYVINYLTRANSFERASE"/>
    <property type="match status" value="1"/>
</dbReference>
<dbReference type="Gene3D" id="3.65.10.10">
    <property type="entry name" value="Enolpyruvate transferase domain"/>
    <property type="match status" value="2"/>
</dbReference>
<dbReference type="Pfam" id="PF00275">
    <property type="entry name" value="EPSP_synthase"/>
    <property type="match status" value="1"/>
</dbReference>
<keyword evidence="4" id="KW-0132">Cell division</keyword>
<comment type="pathway">
    <text evidence="2">Cell wall biogenesis; peptidoglycan biosynthesis.</text>
</comment>
<dbReference type="NCBIfam" id="NF006873">
    <property type="entry name" value="PRK09369.1"/>
    <property type="match status" value="1"/>
</dbReference>
<keyword evidence="8" id="KW-0131">Cell cycle</keyword>
<dbReference type="GO" id="GO:0008360">
    <property type="term" value="P:regulation of cell shape"/>
    <property type="evidence" value="ECO:0007669"/>
    <property type="project" value="UniProtKB-KW"/>
</dbReference>
<dbReference type="GO" id="GO:0071555">
    <property type="term" value="P:cell wall organization"/>
    <property type="evidence" value="ECO:0007669"/>
    <property type="project" value="UniProtKB-KW"/>
</dbReference>
<evidence type="ECO:0000256" key="14">
    <source>
        <dbReference type="ARBA" id="ARBA00042842"/>
    </source>
</evidence>
<evidence type="ECO:0000256" key="1">
    <source>
        <dbReference type="ARBA" id="ARBA00004496"/>
    </source>
</evidence>
<evidence type="ECO:0000256" key="4">
    <source>
        <dbReference type="ARBA" id="ARBA00022618"/>
    </source>
</evidence>
<comment type="caution">
    <text evidence="17">The sequence shown here is derived from an EMBL/GenBank/DDBJ whole genome shotgun (WGS) entry which is preliminary data.</text>
</comment>
<dbReference type="Proteomes" id="UP000263273">
    <property type="component" value="Unassembled WGS sequence"/>
</dbReference>
<accession>A0A354YZ13</accession>
<dbReference type="GO" id="GO:0005737">
    <property type="term" value="C:cytoplasm"/>
    <property type="evidence" value="ECO:0007669"/>
    <property type="project" value="UniProtKB-SubCell"/>
</dbReference>
<dbReference type="PANTHER" id="PTHR43783:SF1">
    <property type="entry name" value="UDP-N-ACETYLGLUCOSAMINE 1-CARBOXYVINYLTRANSFERASE"/>
    <property type="match status" value="1"/>
</dbReference>
<evidence type="ECO:0000256" key="9">
    <source>
        <dbReference type="ARBA" id="ARBA00023316"/>
    </source>
</evidence>
<keyword evidence="7" id="KW-0573">Peptidoglycan synthesis</keyword>
<reference evidence="17 18" key="1">
    <citation type="journal article" date="2018" name="Nat. Biotechnol.">
        <title>A standardized bacterial taxonomy based on genome phylogeny substantially revises the tree of life.</title>
        <authorList>
            <person name="Parks D.H."/>
            <person name="Chuvochina M."/>
            <person name="Waite D.W."/>
            <person name="Rinke C."/>
            <person name="Skarshewski A."/>
            <person name="Chaumeil P.A."/>
            <person name="Hugenholtz P."/>
        </authorList>
    </citation>
    <scope>NUCLEOTIDE SEQUENCE [LARGE SCALE GENOMIC DNA]</scope>
    <source>
        <strain evidence="17">UBA10948</strain>
    </source>
</reference>
<keyword evidence="6" id="KW-0133">Cell shape</keyword>
<dbReference type="InterPro" id="IPR036968">
    <property type="entry name" value="Enolpyruvate_Tfrase_sf"/>
</dbReference>
<proteinExistence type="inferred from homology"/>
<dbReference type="CDD" id="cd01555">
    <property type="entry name" value="UdpNAET"/>
    <property type="match status" value="1"/>
</dbReference>
<dbReference type="EC" id="2.5.1.7" evidence="11"/>
<name>A0A354YZ13_9FIRM</name>
<dbReference type="GO" id="GO:0051301">
    <property type="term" value="P:cell division"/>
    <property type="evidence" value="ECO:0007669"/>
    <property type="project" value="UniProtKB-KW"/>
</dbReference>
<comment type="similarity">
    <text evidence="10">Belongs to the EPSP synthase family. MurA subfamily.</text>
</comment>
<sequence length="279" mass="30097">MNSLRLRGGRRLKGQVEISGSKNATLPIMAASLMSMGEVVLSGVPDLEDINVMSMALEILGAKVKREASVLVIDARTINNYELPESISRKMRASNLVMGALLGRFQRARVAYPGGCAIGVRPMDLHLKGLRNLGYELTEEYGFMEGKAQGIMGKEILLDFPSVGATENIIMAAALTPGITTIRNAAREPEITDLQNFLNGMGARITGAGLDTVHIEGVERLNGVEYRVIPDRIEAGTFMVAAAISRGEVFLENVVLEHLQPLIAKLREIGVDVIPKSSG</sequence>
<gene>
    <name evidence="17" type="ORF">DDZ44_06050</name>
</gene>
<dbReference type="AlphaFoldDB" id="A0A354YZ13"/>
<evidence type="ECO:0000256" key="2">
    <source>
        <dbReference type="ARBA" id="ARBA00004752"/>
    </source>
</evidence>